<dbReference type="InterPro" id="IPR036291">
    <property type="entry name" value="NAD(P)-bd_dom_sf"/>
</dbReference>
<organism evidence="5 6">
    <name type="scientific">Panacibacter microcysteis</name>
    <dbReference type="NCBI Taxonomy" id="2793269"/>
    <lineage>
        <taxon>Bacteria</taxon>
        <taxon>Pseudomonadati</taxon>
        <taxon>Bacteroidota</taxon>
        <taxon>Chitinophagia</taxon>
        <taxon>Chitinophagales</taxon>
        <taxon>Chitinophagaceae</taxon>
        <taxon>Panacibacter</taxon>
    </lineage>
</organism>
<evidence type="ECO:0000313" key="5">
    <source>
        <dbReference type="EMBL" id="MBG9378583.1"/>
    </source>
</evidence>
<dbReference type="EMBL" id="JADWYR010000003">
    <property type="protein sequence ID" value="MBG9378583.1"/>
    <property type="molecule type" value="Genomic_DNA"/>
</dbReference>
<sequence length="494" mass="54714">MQLSKATIADIQNNAIEKPEAALFLLPEKVLQFGTGVLLRGLCDYYIDKANRQGVFNGRVVVVKSTTQGSTDAFAQQDNLYTHIIRGVKDGNTVEQTIINAAVSRVLAASEEWDSILACAANKAMQLIISNTTEVGITFIPEHIMEGVPGSYPGKLLRWLYERYQCFDGSSDAGMIIIPTELLTDNAKKLRDILLQLASHNRLGEAFIQWLQNANSFCNSLVDRIVPGKASTEDTGYTDDLAIMSEVYSLWAIESSDGKVIERLSFAQTDTGVVVAPDIYKFRELKLRLLNGTHTLSCGLAVLAGFATVKEAMADKAFRKYVETVMLQEIAPAVTGSAITAEEANVFGMQVLDRFANPFIEHQWLSITLQYSSKMLMRNLPVLQQYYSKFGTAPRHIALGFAAYCCFMKSVQQEDGKYSGTVNGRTYAINDDKASLLHIHWQKSSPEAAVKSILSDEKLWHQNLDDLPGFTAAVTQYCALINQHGARQLIQNRL</sequence>
<dbReference type="Gene3D" id="3.40.50.720">
    <property type="entry name" value="NAD(P)-binding Rossmann-like Domain"/>
    <property type="match status" value="1"/>
</dbReference>
<dbReference type="GO" id="GO:0019592">
    <property type="term" value="P:mannitol catabolic process"/>
    <property type="evidence" value="ECO:0007669"/>
    <property type="project" value="TreeGrafter"/>
</dbReference>
<comment type="caution">
    <text evidence="5">The sequence shown here is derived from an EMBL/GenBank/DDBJ whole genome shotgun (WGS) entry which is preliminary data.</text>
</comment>
<evidence type="ECO:0000259" key="4">
    <source>
        <dbReference type="Pfam" id="PF08125"/>
    </source>
</evidence>
<dbReference type="AlphaFoldDB" id="A0A931H069"/>
<dbReference type="SUPFAM" id="SSF48179">
    <property type="entry name" value="6-phosphogluconate dehydrogenase C-terminal domain-like"/>
    <property type="match status" value="1"/>
</dbReference>
<dbReference type="InterPro" id="IPR008927">
    <property type="entry name" value="6-PGluconate_DH-like_C_sf"/>
</dbReference>
<dbReference type="NCBIfam" id="NF002969">
    <property type="entry name" value="PRK03643.1"/>
    <property type="match status" value="1"/>
</dbReference>
<dbReference type="Pfam" id="PF08125">
    <property type="entry name" value="Mannitol_dh_C"/>
    <property type="match status" value="1"/>
</dbReference>
<dbReference type="Gene3D" id="1.10.1040.10">
    <property type="entry name" value="N-(1-d-carboxylethyl)-l-norvaline Dehydrogenase, domain 2"/>
    <property type="match status" value="1"/>
</dbReference>
<dbReference type="InterPro" id="IPR013328">
    <property type="entry name" value="6PGD_dom2"/>
</dbReference>
<accession>A0A931H069</accession>
<evidence type="ECO:0000256" key="1">
    <source>
        <dbReference type="ARBA" id="ARBA00023002"/>
    </source>
</evidence>
<evidence type="ECO:0000256" key="2">
    <source>
        <dbReference type="ARBA" id="ARBA00023027"/>
    </source>
</evidence>
<keyword evidence="1 5" id="KW-0560">Oxidoreductase</keyword>
<evidence type="ECO:0000259" key="3">
    <source>
        <dbReference type="Pfam" id="PF01232"/>
    </source>
</evidence>
<keyword evidence="6" id="KW-1185">Reference proteome</keyword>
<dbReference type="RefSeq" id="WP_196992682.1">
    <property type="nucleotide sequence ID" value="NZ_JADWYR010000003.1"/>
</dbReference>
<reference evidence="5" key="1">
    <citation type="submission" date="2020-11" db="EMBL/GenBank/DDBJ databases">
        <title>Bacterial whole genome sequence for Panacibacter sp. DH6.</title>
        <authorList>
            <person name="Le V."/>
            <person name="Ko S."/>
            <person name="Ahn C.-Y."/>
            <person name="Oh H.-M."/>
        </authorList>
    </citation>
    <scope>NUCLEOTIDE SEQUENCE</scope>
    <source>
        <strain evidence="5">DH6</strain>
    </source>
</reference>
<feature type="domain" description="Mannitol dehydrogenase N-terminal" evidence="3">
    <location>
        <begin position="29"/>
        <end position="256"/>
    </location>
</feature>
<protein>
    <submittedName>
        <fullName evidence="5">Tagaturonate reductase</fullName>
        <ecNumber evidence="5">1.1.1.58</ecNumber>
    </submittedName>
</protein>
<dbReference type="PANTHER" id="PTHR30524:SF0">
    <property type="entry name" value="ALTRONATE OXIDOREDUCTASE-RELATED"/>
    <property type="match status" value="1"/>
</dbReference>
<proteinExistence type="predicted"/>
<dbReference type="InterPro" id="IPR013118">
    <property type="entry name" value="Mannitol_DH_C"/>
</dbReference>
<dbReference type="Pfam" id="PF01232">
    <property type="entry name" value="Mannitol_dh"/>
    <property type="match status" value="1"/>
</dbReference>
<name>A0A931H069_9BACT</name>
<keyword evidence="2" id="KW-0520">NAD</keyword>
<feature type="domain" description="Mannitol dehydrogenase C-terminal" evidence="4">
    <location>
        <begin position="278"/>
        <end position="476"/>
    </location>
</feature>
<dbReference type="EC" id="1.1.1.58" evidence="5"/>
<evidence type="ECO:0000313" key="6">
    <source>
        <dbReference type="Proteomes" id="UP000628448"/>
    </source>
</evidence>
<dbReference type="Proteomes" id="UP000628448">
    <property type="component" value="Unassembled WGS sequence"/>
</dbReference>
<dbReference type="PANTHER" id="PTHR30524">
    <property type="entry name" value="MANNITOL-1-PHOSPHATE 5-DEHYDROGENASE"/>
    <property type="match status" value="1"/>
</dbReference>
<dbReference type="GO" id="GO:0009026">
    <property type="term" value="F:tagaturonate reductase activity"/>
    <property type="evidence" value="ECO:0007669"/>
    <property type="project" value="UniProtKB-EC"/>
</dbReference>
<gene>
    <name evidence="5" type="ORF">I5907_20285</name>
</gene>
<dbReference type="InterPro" id="IPR013131">
    <property type="entry name" value="Mannitol_DH_N"/>
</dbReference>
<dbReference type="SUPFAM" id="SSF51735">
    <property type="entry name" value="NAD(P)-binding Rossmann-fold domains"/>
    <property type="match status" value="1"/>
</dbReference>
<dbReference type="GO" id="GO:0005829">
    <property type="term" value="C:cytosol"/>
    <property type="evidence" value="ECO:0007669"/>
    <property type="project" value="TreeGrafter"/>
</dbReference>
<dbReference type="GO" id="GO:0008926">
    <property type="term" value="F:mannitol-1-phosphate 5-dehydrogenase activity"/>
    <property type="evidence" value="ECO:0007669"/>
    <property type="project" value="TreeGrafter"/>
</dbReference>